<dbReference type="Gene3D" id="3.90.180.10">
    <property type="entry name" value="Medium-chain alcohol dehydrogenases, catalytic domain"/>
    <property type="match status" value="2"/>
</dbReference>
<evidence type="ECO:0000256" key="1">
    <source>
        <dbReference type="ARBA" id="ARBA00001947"/>
    </source>
</evidence>
<dbReference type="Pfam" id="PF08240">
    <property type="entry name" value="ADH_N"/>
    <property type="match status" value="1"/>
</dbReference>
<dbReference type="GO" id="GO:0004022">
    <property type="term" value="F:alcohol dehydrogenase (NAD+) activity"/>
    <property type="evidence" value="ECO:0007669"/>
    <property type="project" value="UniProtKB-EC"/>
</dbReference>
<evidence type="ECO:0000256" key="3">
    <source>
        <dbReference type="ARBA" id="ARBA00013190"/>
    </source>
</evidence>
<evidence type="ECO:0000256" key="8">
    <source>
        <dbReference type="ARBA" id="ARBA00023027"/>
    </source>
</evidence>
<dbReference type="Proteomes" id="UP000467164">
    <property type="component" value="Chromosome"/>
</dbReference>
<dbReference type="InterPro" id="IPR011032">
    <property type="entry name" value="GroES-like_sf"/>
</dbReference>
<protein>
    <recommendedName>
        <fullName evidence="4">Alcohol dehydrogenase</fullName>
        <ecNumber evidence="3">1.1.1.1</ecNumber>
    </recommendedName>
</protein>
<evidence type="ECO:0000256" key="11">
    <source>
        <dbReference type="RuleBase" id="RU361277"/>
    </source>
</evidence>
<dbReference type="PANTHER" id="PTHR42940:SF8">
    <property type="entry name" value="VACUOLAR PROTEIN SORTING-ASSOCIATED PROTEIN 11"/>
    <property type="match status" value="1"/>
</dbReference>
<sequence>MTQTLANPGATQATETLRAAVVTGFGEPLQIKELALPTPGYGEALVKLETSGVCHTDLHAAHGDWPVKPAPPFVPGHEGCGTVVALGDGVTDLKVGDKVGNAWLWSACGSCEQCRTGWETLCENQRNGGYTVNGSFGTHMLVNADYAARIPDGADPLEVAPILCAGVTVYDYAARIPDGADPLEVAPILCAGVTVYKGLKVTDTRPGQWVAISGIGGLGHVAVQYARAMGLRVVAIDIDDDKLALAARLGAELVVNACTSDVVAQVQEATGGVHGVLVTAVHPQAFGQAIGLARRGGTIVFNGLPPGDFPAPIFDIVLKGLTIRGSIVGTRQDMAEALDFYARGLIHPTVEGALLEDINHVFERMERGQIDGRVVIDYR</sequence>
<dbReference type="EC" id="1.1.1.1" evidence="3"/>
<comment type="catalytic activity">
    <reaction evidence="9">
        <text>a secondary alcohol + NAD(+) = a ketone + NADH + H(+)</text>
        <dbReference type="Rhea" id="RHEA:10740"/>
        <dbReference type="ChEBI" id="CHEBI:15378"/>
        <dbReference type="ChEBI" id="CHEBI:17087"/>
        <dbReference type="ChEBI" id="CHEBI:35681"/>
        <dbReference type="ChEBI" id="CHEBI:57540"/>
        <dbReference type="ChEBI" id="CHEBI:57945"/>
        <dbReference type="EC" id="1.1.1.1"/>
    </reaction>
</comment>
<dbReference type="SUPFAM" id="SSF50129">
    <property type="entry name" value="GroES-like"/>
    <property type="match status" value="1"/>
</dbReference>
<evidence type="ECO:0000256" key="9">
    <source>
        <dbReference type="ARBA" id="ARBA00049164"/>
    </source>
</evidence>
<evidence type="ECO:0000256" key="7">
    <source>
        <dbReference type="ARBA" id="ARBA00023002"/>
    </source>
</evidence>
<dbReference type="SMART" id="SM00829">
    <property type="entry name" value="PKS_ER"/>
    <property type="match status" value="1"/>
</dbReference>
<evidence type="ECO:0000256" key="4">
    <source>
        <dbReference type="ARBA" id="ARBA00016352"/>
    </source>
</evidence>
<evidence type="ECO:0000256" key="6">
    <source>
        <dbReference type="ARBA" id="ARBA00022833"/>
    </source>
</evidence>
<keyword evidence="14" id="KW-1185">Reference proteome</keyword>
<dbReference type="PROSITE" id="PS00059">
    <property type="entry name" value="ADH_ZINC"/>
    <property type="match status" value="1"/>
</dbReference>
<comment type="catalytic activity">
    <reaction evidence="10">
        <text>a primary alcohol + NAD(+) = an aldehyde + NADH + H(+)</text>
        <dbReference type="Rhea" id="RHEA:10736"/>
        <dbReference type="ChEBI" id="CHEBI:15378"/>
        <dbReference type="ChEBI" id="CHEBI:15734"/>
        <dbReference type="ChEBI" id="CHEBI:17478"/>
        <dbReference type="ChEBI" id="CHEBI:57540"/>
        <dbReference type="ChEBI" id="CHEBI:57945"/>
        <dbReference type="EC" id="1.1.1.1"/>
    </reaction>
</comment>
<dbReference type="SUPFAM" id="SSF51735">
    <property type="entry name" value="NAD(P)-binding Rossmann-fold domains"/>
    <property type="match status" value="1"/>
</dbReference>
<accession>A0A7I7LB93</accession>
<evidence type="ECO:0000256" key="2">
    <source>
        <dbReference type="ARBA" id="ARBA00008072"/>
    </source>
</evidence>
<evidence type="ECO:0000256" key="5">
    <source>
        <dbReference type="ARBA" id="ARBA00022723"/>
    </source>
</evidence>
<dbReference type="InterPro" id="IPR013149">
    <property type="entry name" value="ADH-like_C"/>
</dbReference>
<dbReference type="InterPro" id="IPR036291">
    <property type="entry name" value="NAD(P)-bd_dom_sf"/>
</dbReference>
<dbReference type="GO" id="GO:0008270">
    <property type="term" value="F:zinc ion binding"/>
    <property type="evidence" value="ECO:0007669"/>
    <property type="project" value="InterPro"/>
</dbReference>
<dbReference type="Gene3D" id="3.40.50.720">
    <property type="entry name" value="NAD(P)-binding Rossmann-like Domain"/>
    <property type="match status" value="1"/>
</dbReference>
<gene>
    <name evidence="13" type="primary">adhA_1</name>
    <name evidence="13" type="ORF">MSHO_20540</name>
</gene>
<evidence type="ECO:0000259" key="12">
    <source>
        <dbReference type="SMART" id="SM00829"/>
    </source>
</evidence>
<dbReference type="RefSeq" id="WP_198967180.1">
    <property type="nucleotide sequence ID" value="NZ_AP022572.1"/>
</dbReference>
<evidence type="ECO:0000313" key="14">
    <source>
        <dbReference type="Proteomes" id="UP000467164"/>
    </source>
</evidence>
<dbReference type="FunFam" id="3.90.180.10:FF:000002">
    <property type="entry name" value="Alcohol dehydrogenase AdhP"/>
    <property type="match status" value="1"/>
</dbReference>
<name>A0A7I7LB93_9MYCO</name>
<keyword evidence="6 11" id="KW-0862">Zinc</keyword>
<keyword evidence="7" id="KW-0560">Oxidoreductase</keyword>
<dbReference type="PANTHER" id="PTHR42940">
    <property type="entry name" value="ALCOHOL DEHYDROGENASE 1-RELATED"/>
    <property type="match status" value="1"/>
</dbReference>
<keyword evidence="5 11" id="KW-0479">Metal-binding</keyword>
<comment type="cofactor">
    <cofactor evidence="1 11">
        <name>Zn(2+)</name>
        <dbReference type="ChEBI" id="CHEBI:29105"/>
    </cofactor>
</comment>
<dbReference type="EMBL" id="AP022572">
    <property type="protein sequence ID" value="BBX56709.1"/>
    <property type="molecule type" value="Genomic_DNA"/>
</dbReference>
<dbReference type="InterPro" id="IPR013154">
    <property type="entry name" value="ADH-like_N"/>
</dbReference>
<dbReference type="CDD" id="cd08297">
    <property type="entry name" value="CAD3"/>
    <property type="match status" value="1"/>
</dbReference>
<keyword evidence="8" id="KW-0520">NAD</keyword>
<dbReference type="FunFam" id="3.40.50.720:FF:000039">
    <property type="entry name" value="Alcohol dehydrogenase AdhP"/>
    <property type="match status" value="1"/>
</dbReference>
<dbReference type="InterPro" id="IPR020843">
    <property type="entry name" value="ER"/>
</dbReference>
<reference evidence="13 14" key="1">
    <citation type="journal article" date="2019" name="Emerg. Microbes Infect.">
        <title>Comprehensive subspecies identification of 175 nontuberculous mycobacteria species based on 7547 genomic profiles.</title>
        <authorList>
            <person name="Matsumoto Y."/>
            <person name="Kinjo T."/>
            <person name="Motooka D."/>
            <person name="Nabeya D."/>
            <person name="Jung N."/>
            <person name="Uechi K."/>
            <person name="Horii T."/>
            <person name="Iida T."/>
            <person name="Fujita J."/>
            <person name="Nakamura S."/>
        </authorList>
    </citation>
    <scope>NUCLEOTIDE SEQUENCE [LARGE SCALE GENOMIC DNA]</scope>
    <source>
        <strain evidence="13 14">JCM 12657</strain>
    </source>
</reference>
<feature type="domain" description="Enoyl reductase (ER)" evidence="12">
    <location>
        <begin position="24"/>
        <end position="376"/>
    </location>
</feature>
<comment type="similarity">
    <text evidence="2 11">Belongs to the zinc-containing alcohol dehydrogenase family.</text>
</comment>
<organism evidence="13 14">
    <name type="scientific">Mycobacterium shottsii</name>
    <dbReference type="NCBI Taxonomy" id="133549"/>
    <lineage>
        <taxon>Bacteria</taxon>
        <taxon>Bacillati</taxon>
        <taxon>Actinomycetota</taxon>
        <taxon>Actinomycetes</taxon>
        <taxon>Mycobacteriales</taxon>
        <taxon>Mycobacteriaceae</taxon>
        <taxon>Mycobacterium</taxon>
        <taxon>Mycobacterium ulcerans group</taxon>
    </lineage>
</organism>
<proteinExistence type="inferred from homology"/>
<evidence type="ECO:0000256" key="10">
    <source>
        <dbReference type="ARBA" id="ARBA00049243"/>
    </source>
</evidence>
<dbReference type="AlphaFoldDB" id="A0A7I7LB93"/>
<dbReference type="KEGG" id="msho:MSHO_20540"/>
<evidence type="ECO:0000313" key="13">
    <source>
        <dbReference type="EMBL" id="BBX56709.1"/>
    </source>
</evidence>
<dbReference type="Pfam" id="PF00107">
    <property type="entry name" value="ADH_zinc_N"/>
    <property type="match status" value="1"/>
</dbReference>
<dbReference type="InterPro" id="IPR002328">
    <property type="entry name" value="ADH_Zn_CS"/>
</dbReference>